<comment type="similarity">
    <text evidence="2">Belongs to the GerABKC lipoprotein family.</text>
</comment>
<accession>A0ABV8JIL8</accession>
<feature type="domain" description="Spore germination GerAC-like C-terminal" evidence="8">
    <location>
        <begin position="228"/>
        <end position="395"/>
    </location>
</feature>
<proteinExistence type="inferred from homology"/>
<gene>
    <name evidence="10" type="ORF">ACFOUO_09665</name>
</gene>
<keyword evidence="4" id="KW-0732">Signal</keyword>
<evidence type="ECO:0000313" key="10">
    <source>
        <dbReference type="EMBL" id="MFC4077081.1"/>
    </source>
</evidence>
<feature type="domain" description="Spore germination protein N-terminal" evidence="9">
    <location>
        <begin position="27"/>
        <end position="217"/>
    </location>
</feature>
<evidence type="ECO:0000256" key="6">
    <source>
        <dbReference type="ARBA" id="ARBA00023139"/>
    </source>
</evidence>
<protein>
    <submittedName>
        <fullName evidence="10">Ger(X)C family spore germination protein</fullName>
    </submittedName>
</protein>
<dbReference type="Pfam" id="PF05504">
    <property type="entry name" value="Spore_GerAC"/>
    <property type="match status" value="1"/>
</dbReference>
<evidence type="ECO:0000256" key="5">
    <source>
        <dbReference type="ARBA" id="ARBA00023136"/>
    </source>
</evidence>
<dbReference type="NCBIfam" id="TIGR02887">
    <property type="entry name" value="spore_ger_x_C"/>
    <property type="match status" value="1"/>
</dbReference>
<evidence type="ECO:0000313" key="11">
    <source>
        <dbReference type="Proteomes" id="UP001595843"/>
    </source>
</evidence>
<evidence type="ECO:0000256" key="3">
    <source>
        <dbReference type="ARBA" id="ARBA00022544"/>
    </source>
</evidence>
<comment type="subcellular location">
    <subcellularLocation>
        <location evidence="1">Membrane</location>
        <topology evidence="1">Lipid-anchor</topology>
    </subcellularLocation>
</comment>
<dbReference type="InterPro" id="IPR057336">
    <property type="entry name" value="GerAC_N"/>
</dbReference>
<evidence type="ECO:0000259" key="9">
    <source>
        <dbReference type="Pfam" id="PF25198"/>
    </source>
</evidence>
<name>A0ABV8JIL8_9BACL</name>
<dbReference type="InterPro" id="IPR038501">
    <property type="entry name" value="Spore_GerAC_C_sf"/>
</dbReference>
<sequence length="400" mass="45181">MNKVPHVKKVSLLLLLCFLPILPGCWDRVEVEDLGILVGEAIDKPDHPEDREEAVEQRGGRRHRVTLTQQYIVPEVIGGGERGGGAQKSAFYNQTSEGDTLYMIARDYQSMRIDRPPFGQHIKVIVIGEDAARSFGLHRLLNLFLRDQSVRRTVKVMVATGKGRDVLNIVPPIEDLPAIHLSDLSENVDRSFRMAPVMKLKDVSQKMVEESSFLLQQVVPDHREVKISGAAVIKGKTKRLAGWLDEEEIQGINWLTGKGEEGVIEGVEERSKELIDYEIQSYKTQILPEIKGGKLRFTVNIETQGRLGEDWLVPGNAFEKLLKKAEKATEKQIKLVVDKALNKTQKQLKVDVAGFGKQLSIAYPQMWMKEKKDWDKHFSRIPIDVHVKAHVVEFGTKGTK</sequence>
<dbReference type="PANTHER" id="PTHR35789">
    <property type="entry name" value="SPORE GERMINATION PROTEIN B3"/>
    <property type="match status" value="1"/>
</dbReference>
<dbReference type="InterPro" id="IPR046953">
    <property type="entry name" value="Spore_GerAC-like_C"/>
</dbReference>
<comment type="caution">
    <text evidence="10">The sequence shown here is derived from an EMBL/GenBank/DDBJ whole genome shotgun (WGS) entry which is preliminary data.</text>
</comment>
<dbReference type="Proteomes" id="UP001595843">
    <property type="component" value="Unassembled WGS sequence"/>
</dbReference>
<dbReference type="InterPro" id="IPR008844">
    <property type="entry name" value="Spore_GerAC-like"/>
</dbReference>
<dbReference type="RefSeq" id="WP_380704590.1">
    <property type="nucleotide sequence ID" value="NZ_JBHSAP010000009.1"/>
</dbReference>
<keyword evidence="3" id="KW-0309">Germination</keyword>
<evidence type="ECO:0000256" key="2">
    <source>
        <dbReference type="ARBA" id="ARBA00007886"/>
    </source>
</evidence>
<evidence type="ECO:0000259" key="8">
    <source>
        <dbReference type="Pfam" id="PF05504"/>
    </source>
</evidence>
<dbReference type="Pfam" id="PF25198">
    <property type="entry name" value="Spore_GerAC_N"/>
    <property type="match status" value="1"/>
</dbReference>
<dbReference type="PANTHER" id="PTHR35789:SF1">
    <property type="entry name" value="SPORE GERMINATION PROTEIN B3"/>
    <property type="match status" value="1"/>
</dbReference>
<reference evidence="11" key="1">
    <citation type="journal article" date="2019" name="Int. J. Syst. Evol. Microbiol.">
        <title>The Global Catalogue of Microorganisms (GCM) 10K type strain sequencing project: providing services to taxonomists for standard genome sequencing and annotation.</title>
        <authorList>
            <consortium name="The Broad Institute Genomics Platform"/>
            <consortium name="The Broad Institute Genome Sequencing Center for Infectious Disease"/>
            <person name="Wu L."/>
            <person name="Ma J."/>
        </authorList>
    </citation>
    <scope>NUCLEOTIDE SEQUENCE [LARGE SCALE GENOMIC DNA]</scope>
    <source>
        <strain evidence="11">IBRC-M 10813</strain>
    </source>
</reference>
<dbReference type="EMBL" id="JBHSAP010000009">
    <property type="protein sequence ID" value="MFC4077081.1"/>
    <property type="molecule type" value="Genomic_DNA"/>
</dbReference>
<evidence type="ECO:0000256" key="7">
    <source>
        <dbReference type="ARBA" id="ARBA00023288"/>
    </source>
</evidence>
<keyword evidence="6" id="KW-0564">Palmitate</keyword>
<keyword evidence="11" id="KW-1185">Reference proteome</keyword>
<dbReference type="Gene3D" id="3.30.300.210">
    <property type="entry name" value="Nutrient germinant receptor protein C, domain 3"/>
    <property type="match status" value="1"/>
</dbReference>
<keyword evidence="7" id="KW-0449">Lipoprotein</keyword>
<evidence type="ECO:0000256" key="4">
    <source>
        <dbReference type="ARBA" id="ARBA00022729"/>
    </source>
</evidence>
<evidence type="ECO:0000256" key="1">
    <source>
        <dbReference type="ARBA" id="ARBA00004635"/>
    </source>
</evidence>
<organism evidence="10 11">
    <name type="scientific">Salinithrix halophila</name>
    <dbReference type="NCBI Taxonomy" id="1485204"/>
    <lineage>
        <taxon>Bacteria</taxon>
        <taxon>Bacillati</taxon>
        <taxon>Bacillota</taxon>
        <taxon>Bacilli</taxon>
        <taxon>Bacillales</taxon>
        <taxon>Thermoactinomycetaceae</taxon>
        <taxon>Salinithrix</taxon>
    </lineage>
</organism>
<keyword evidence="5" id="KW-0472">Membrane</keyword>